<dbReference type="AlphaFoldDB" id="A0A1G1UZN3"/>
<dbReference type="CDD" id="cd00118">
    <property type="entry name" value="LysM"/>
    <property type="match status" value="2"/>
</dbReference>
<dbReference type="InterPro" id="IPR036779">
    <property type="entry name" value="LysM_dom_sf"/>
</dbReference>
<feature type="domain" description="LysM" evidence="1">
    <location>
        <begin position="112"/>
        <end position="156"/>
    </location>
</feature>
<protein>
    <recommendedName>
        <fullName evidence="1">LysM domain-containing protein</fullName>
    </recommendedName>
</protein>
<dbReference type="CDD" id="cd12797">
    <property type="entry name" value="M23_peptidase"/>
    <property type="match status" value="1"/>
</dbReference>
<comment type="caution">
    <text evidence="2">The sequence shown here is derived from an EMBL/GenBank/DDBJ whole genome shotgun (WGS) entry which is preliminary data.</text>
</comment>
<evidence type="ECO:0000259" key="1">
    <source>
        <dbReference type="PROSITE" id="PS51782"/>
    </source>
</evidence>
<dbReference type="Proteomes" id="UP000177967">
    <property type="component" value="Unassembled WGS sequence"/>
</dbReference>
<dbReference type="Pfam" id="PF01476">
    <property type="entry name" value="LysM"/>
    <property type="match status" value="2"/>
</dbReference>
<reference evidence="2 3" key="1">
    <citation type="journal article" date="2016" name="Nat. Commun.">
        <title>Thousands of microbial genomes shed light on interconnected biogeochemical processes in an aquifer system.</title>
        <authorList>
            <person name="Anantharaman K."/>
            <person name="Brown C.T."/>
            <person name="Hug L.A."/>
            <person name="Sharon I."/>
            <person name="Castelle C.J."/>
            <person name="Probst A.J."/>
            <person name="Thomas B.C."/>
            <person name="Singh A."/>
            <person name="Wilkins M.J."/>
            <person name="Karaoz U."/>
            <person name="Brodie E.L."/>
            <person name="Williams K.H."/>
            <person name="Hubbard S.S."/>
            <person name="Banfield J.F."/>
        </authorList>
    </citation>
    <scope>NUCLEOTIDE SEQUENCE [LARGE SCALE GENOMIC DNA]</scope>
</reference>
<dbReference type="SMART" id="SM00257">
    <property type="entry name" value="LysM"/>
    <property type="match status" value="2"/>
</dbReference>
<name>A0A1G1UZN3_9BACT</name>
<evidence type="ECO:0000313" key="3">
    <source>
        <dbReference type="Proteomes" id="UP000177967"/>
    </source>
</evidence>
<sequence>MSSIFGDLKLFLLLWAKYISRHTRRGFLGFENAKGNFAQVLYKQRGKFARPFIHSGMVAISAMGVMLAPVVSSQLPGLNKTLHESAPSAVLSAATENPETQTIVSDHQIEIFDYTVIEDDTVSSIAQKFGISEDTIRWENNLTKKLVIKPEQTLRVLPETGVSHKVTKGETIYSIAKAHQASSQSIVDYPGNTFVNDETFSLAVGQVLIIPDGVPIEEAPSRSIIERRTPDAGSVVASGNFVWPAQGIITQGFKWYHKGVDIANSSAPEVLTADSGTVLSTGWDNTGYGSKVMIDHGNGLITLYGHLQKIYVVTGQRVARGNAVGQMGSTGHSTGTHLHFEVRTAGGLKNPMDYLR</sequence>
<accession>A0A1G1UZN3</accession>
<dbReference type="EMBL" id="MHBW01000025">
    <property type="protein sequence ID" value="OGY08560.1"/>
    <property type="molecule type" value="Genomic_DNA"/>
</dbReference>
<evidence type="ECO:0000313" key="2">
    <source>
        <dbReference type="EMBL" id="OGY08560.1"/>
    </source>
</evidence>
<organism evidence="2 3">
    <name type="scientific">Candidatus Blackburnbacteria bacterium RIFCSPHIGHO2_01_FULL_43_15b</name>
    <dbReference type="NCBI Taxonomy" id="1797513"/>
    <lineage>
        <taxon>Bacteria</taxon>
        <taxon>Candidatus Blackburniibacteriota</taxon>
    </lineage>
</organism>
<dbReference type="Gene3D" id="3.10.350.10">
    <property type="entry name" value="LysM domain"/>
    <property type="match status" value="2"/>
</dbReference>
<dbReference type="Pfam" id="PF01551">
    <property type="entry name" value="Peptidase_M23"/>
    <property type="match status" value="1"/>
</dbReference>
<dbReference type="PANTHER" id="PTHR21666">
    <property type="entry name" value="PEPTIDASE-RELATED"/>
    <property type="match status" value="1"/>
</dbReference>
<dbReference type="SUPFAM" id="SSF54106">
    <property type="entry name" value="LysM domain"/>
    <property type="match status" value="2"/>
</dbReference>
<dbReference type="InterPro" id="IPR011055">
    <property type="entry name" value="Dup_hybrid_motif"/>
</dbReference>
<dbReference type="SUPFAM" id="SSF51261">
    <property type="entry name" value="Duplicated hybrid motif"/>
    <property type="match status" value="1"/>
</dbReference>
<dbReference type="GO" id="GO:0004222">
    <property type="term" value="F:metalloendopeptidase activity"/>
    <property type="evidence" value="ECO:0007669"/>
    <property type="project" value="TreeGrafter"/>
</dbReference>
<dbReference type="Gene3D" id="2.70.70.10">
    <property type="entry name" value="Glucose Permease (Domain IIA)"/>
    <property type="match status" value="1"/>
</dbReference>
<dbReference type="InterPro" id="IPR018392">
    <property type="entry name" value="LysM"/>
</dbReference>
<dbReference type="InterPro" id="IPR050570">
    <property type="entry name" value="Cell_wall_metabolism_enzyme"/>
</dbReference>
<dbReference type="PROSITE" id="PS51782">
    <property type="entry name" value="LYSM"/>
    <property type="match status" value="2"/>
</dbReference>
<dbReference type="STRING" id="1797513.A2782_03985"/>
<proteinExistence type="predicted"/>
<feature type="domain" description="LysM" evidence="1">
    <location>
        <begin position="162"/>
        <end position="210"/>
    </location>
</feature>
<dbReference type="InterPro" id="IPR016047">
    <property type="entry name" value="M23ase_b-sheet_dom"/>
</dbReference>
<gene>
    <name evidence="2" type="ORF">A2782_03985</name>
</gene>
<dbReference type="PANTHER" id="PTHR21666:SF270">
    <property type="entry name" value="MUREIN HYDROLASE ACTIVATOR ENVC"/>
    <property type="match status" value="1"/>
</dbReference>